<feature type="region of interest" description="Disordered" evidence="1">
    <location>
        <begin position="248"/>
        <end position="280"/>
    </location>
</feature>
<organism evidence="2 3">
    <name type="scientific">Canariomyces notabilis</name>
    <dbReference type="NCBI Taxonomy" id="2074819"/>
    <lineage>
        <taxon>Eukaryota</taxon>
        <taxon>Fungi</taxon>
        <taxon>Dikarya</taxon>
        <taxon>Ascomycota</taxon>
        <taxon>Pezizomycotina</taxon>
        <taxon>Sordariomycetes</taxon>
        <taxon>Sordariomycetidae</taxon>
        <taxon>Sordariales</taxon>
        <taxon>Chaetomiaceae</taxon>
        <taxon>Canariomyces</taxon>
    </lineage>
</organism>
<gene>
    <name evidence="2" type="ORF">N656DRAFT_426396</name>
</gene>
<dbReference type="Proteomes" id="UP001302812">
    <property type="component" value="Unassembled WGS sequence"/>
</dbReference>
<dbReference type="AlphaFoldDB" id="A0AAN6QE95"/>
<accession>A0AAN6QE95</accession>
<dbReference type="GeneID" id="89933738"/>
<comment type="caution">
    <text evidence="2">The sequence shown here is derived from an EMBL/GenBank/DDBJ whole genome shotgun (WGS) entry which is preliminary data.</text>
</comment>
<reference evidence="2" key="1">
    <citation type="journal article" date="2023" name="Mol. Phylogenet. Evol.">
        <title>Genome-scale phylogeny and comparative genomics of the fungal order Sordariales.</title>
        <authorList>
            <person name="Hensen N."/>
            <person name="Bonometti L."/>
            <person name="Westerberg I."/>
            <person name="Brannstrom I.O."/>
            <person name="Guillou S."/>
            <person name="Cros-Aarteil S."/>
            <person name="Calhoun S."/>
            <person name="Haridas S."/>
            <person name="Kuo A."/>
            <person name="Mondo S."/>
            <person name="Pangilinan J."/>
            <person name="Riley R."/>
            <person name="LaButti K."/>
            <person name="Andreopoulos B."/>
            <person name="Lipzen A."/>
            <person name="Chen C."/>
            <person name="Yan M."/>
            <person name="Daum C."/>
            <person name="Ng V."/>
            <person name="Clum A."/>
            <person name="Steindorff A."/>
            <person name="Ohm R.A."/>
            <person name="Martin F."/>
            <person name="Silar P."/>
            <person name="Natvig D.O."/>
            <person name="Lalanne C."/>
            <person name="Gautier V."/>
            <person name="Ament-Velasquez S.L."/>
            <person name="Kruys A."/>
            <person name="Hutchinson M.I."/>
            <person name="Powell A.J."/>
            <person name="Barry K."/>
            <person name="Miller A.N."/>
            <person name="Grigoriev I.V."/>
            <person name="Debuchy R."/>
            <person name="Gladieux P."/>
            <person name="Hiltunen Thoren M."/>
            <person name="Johannesson H."/>
        </authorList>
    </citation>
    <scope>NUCLEOTIDE SEQUENCE</scope>
    <source>
        <strain evidence="2">CBS 508.74</strain>
    </source>
</reference>
<dbReference type="RefSeq" id="XP_064666185.1">
    <property type="nucleotide sequence ID" value="XM_064809614.1"/>
</dbReference>
<sequence>MESPPASLVELGTGEASVALPLTSTEIPFNSVAPRRELFVRRQVWSDSAKVLVIVERSILSEGTITETRRYLDLSQDFVLPIYAIPRRNRTEWNVEVGYGRGTDRVDYPFRTRESAFRFQQLVTDYQPVQVFENVTCVVTYYRRLRIPLPQYVGTGHIQFWVEARHDSNLPAVSPSPESSVSSQSSQTTPRATSTASIHSLRPSLVQTYSNRTVLVVRDPRPPLLVAFLKDRGGENEYTMLKMKSILSGTSNRPSSNRSYKPKRRSSPPNHLQLVGALSG</sequence>
<protein>
    <submittedName>
        <fullName evidence="2">Uncharacterized protein</fullName>
    </submittedName>
</protein>
<reference evidence="2" key="2">
    <citation type="submission" date="2023-05" db="EMBL/GenBank/DDBJ databases">
        <authorList>
            <consortium name="Lawrence Berkeley National Laboratory"/>
            <person name="Steindorff A."/>
            <person name="Hensen N."/>
            <person name="Bonometti L."/>
            <person name="Westerberg I."/>
            <person name="Brannstrom I.O."/>
            <person name="Guillou S."/>
            <person name="Cros-Aarteil S."/>
            <person name="Calhoun S."/>
            <person name="Haridas S."/>
            <person name="Kuo A."/>
            <person name="Mondo S."/>
            <person name="Pangilinan J."/>
            <person name="Riley R."/>
            <person name="Labutti K."/>
            <person name="Andreopoulos B."/>
            <person name="Lipzen A."/>
            <person name="Chen C."/>
            <person name="Yanf M."/>
            <person name="Daum C."/>
            <person name="Ng V."/>
            <person name="Clum A."/>
            <person name="Ohm R."/>
            <person name="Martin F."/>
            <person name="Silar P."/>
            <person name="Natvig D."/>
            <person name="Lalanne C."/>
            <person name="Gautier V."/>
            <person name="Ament-Velasquez S.L."/>
            <person name="Kruys A."/>
            <person name="Hutchinson M.I."/>
            <person name="Powell A.J."/>
            <person name="Barry K."/>
            <person name="Miller A.N."/>
            <person name="Grigoriev I.V."/>
            <person name="Debuchy R."/>
            <person name="Gladieux P."/>
            <person name="Thoren M.H."/>
            <person name="Johannesson H."/>
        </authorList>
    </citation>
    <scope>NUCLEOTIDE SEQUENCE</scope>
    <source>
        <strain evidence="2">CBS 508.74</strain>
    </source>
</reference>
<feature type="region of interest" description="Disordered" evidence="1">
    <location>
        <begin position="171"/>
        <end position="199"/>
    </location>
</feature>
<evidence type="ECO:0000313" key="3">
    <source>
        <dbReference type="Proteomes" id="UP001302812"/>
    </source>
</evidence>
<feature type="compositionally biased region" description="Polar residues" evidence="1">
    <location>
        <begin position="248"/>
        <end position="259"/>
    </location>
</feature>
<feature type="compositionally biased region" description="Polar residues" evidence="1">
    <location>
        <begin position="188"/>
        <end position="198"/>
    </location>
</feature>
<name>A0AAN6QE95_9PEZI</name>
<keyword evidence="3" id="KW-1185">Reference proteome</keyword>
<evidence type="ECO:0000256" key="1">
    <source>
        <dbReference type="SAM" id="MobiDB-lite"/>
    </source>
</evidence>
<proteinExistence type="predicted"/>
<dbReference type="EMBL" id="MU853362">
    <property type="protein sequence ID" value="KAK4108615.1"/>
    <property type="molecule type" value="Genomic_DNA"/>
</dbReference>
<feature type="compositionally biased region" description="Low complexity" evidence="1">
    <location>
        <begin position="173"/>
        <end position="187"/>
    </location>
</feature>
<evidence type="ECO:0000313" key="2">
    <source>
        <dbReference type="EMBL" id="KAK4108615.1"/>
    </source>
</evidence>